<dbReference type="VEuPathDB" id="FungiDB:sscle_03g025120"/>
<accession>A0A1D9PYW5</accession>
<dbReference type="Proteomes" id="UP000177798">
    <property type="component" value="Chromosome 3"/>
</dbReference>
<dbReference type="Pfam" id="PF21858">
    <property type="entry name" value="DUF6914"/>
    <property type="match status" value="1"/>
</dbReference>
<gene>
    <name evidence="1" type="ORF">sscle_03g025120</name>
</gene>
<sequence>MSAYPRLKPDLQDTEAPSQEAQSYLYLCVSECENKQPFRYDTSLVTGNASNMGSLVQHKLVDIYPCVAIEECGQIGLGYRQNHLRDSSQRVLTLILLAKVKSQDLLYDVLYKFDPEIHHLGMFSWCSWALNTLIWENRTGRILEFDWEFDMNKVECVAESFTYNKIVQGKILEKLGGDEKIPVFNMVRYAELMRER</sequence>
<organism evidence="1 2">
    <name type="scientific">Sclerotinia sclerotiorum (strain ATCC 18683 / 1980 / Ss-1)</name>
    <name type="common">White mold</name>
    <name type="synonym">Whetzelinia sclerotiorum</name>
    <dbReference type="NCBI Taxonomy" id="665079"/>
    <lineage>
        <taxon>Eukaryota</taxon>
        <taxon>Fungi</taxon>
        <taxon>Dikarya</taxon>
        <taxon>Ascomycota</taxon>
        <taxon>Pezizomycotina</taxon>
        <taxon>Leotiomycetes</taxon>
        <taxon>Helotiales</taxon>
        <taxon>Sclerotiniaceae</taxon>
        <taxon>Sclerotinia</taxon>
    </lineage>
</organism>
<evidence type="ECO:0000313" key="1">
    <source>
        <dbReference type="EMBL" id="APA07742.1"/>
    </source>
</evidence>
<name>A0A1D9PYW5_SCLS1</name>
<dbReference type="AlphaFoldDB" id="A0A1D9PYW5"/>
<dbReference type="InterPro" id="IPR054208">
    <property type="entry name" value="DUF6914"/>
</dbReference>
<dbReference type="OrthoDB" id="3482664at2759"/>
<evidence type="ECO:0000313" key="2">
    <source>
        <dbReference type="Proteomes" id="UP000177798"/>
    </source>
</evidence>
<protein>
    <submittedName>
        <fullName evidence="1">Uncharacterized protein</fullName>
    </submittedName>
</protein>
<dbReference type="EMBL" id="CP017816">
    <property type="protein sequence ID" value="APA07742.1"/>
    <property type="molecule type" value="Genomic_DNA"/>
</dbReference>
<reference evidence="2" key="1">
    <citation type="journal article" date="2017" name="Genome Biol. Evol.">
        <title>The complete genome sequence of the phytopathogenic fungus Sclerotinia sclerotiorum reveals insights into the genome architecture of broad host range pathogens.</title>
        <authorList>
            <person name="Derbyshire M."/>
            <person name="Denton-Giles M."/>
            <person name="Hegedus D."/>
            <person name="Seifbarghy S."/>
            <person name="Rollins J."/>
            <person name="van Kan J."/>
            <person name="Seidl M.F."/>
            <person name="Faino L."/>
            <person name="Mbengue M."/>
            <person name="Navaud O."/>
            <person name="Raffaele S."/>
            <person name="Hammond-Kosack K."/>
            <person name="Heard S."/>
            <person name="Oliver R."/>
        </authorList>
    </citation>
    <scope>NUCLEOTIDE SEQUENCE [LARGE SCALE GENOMIC DNA]</scope>
    <source>
        <strain evidence="2">ATCC 18683 / 1980 / Ss-1</strain>
    </source>
</reference>
<proteinExistence type="predicted"/>